<dbReference type="NCBIfam" id="TIGR00547">
    <property type="entry name" value="lolA"/>
    <property type="match status" value="1"/>
</dbReference>
<dbReference type="Pfam" id="PF03548">
    <property type="entry name" value="LolA"/>
    <property type="match status" value="1"/>
</dbReference>
<evidence type="ECO:0000256" key="3">
    <source>
        <dbReference type="ARBA" id="ARBA00011245"/>
    </source>
</evidence>
<keyword evidence="5 10" id="KW-0813">Transport</keyword>
<evidence type="ECO:0000256" key="6">
    <source>
        <dbReference type="ARBA" id="ARBA00022729"/>
    </source>
</evidence>
<gene>
    <name evidence="10" type="primary">lolA</name>
    <name evidence="11" type="ORF">CBP34_14830</name>
</gene>
<sequence>MTRAGRCARPQGHPKEFLLKKKIATAILIAVSAQLASADGLKSLESFMKGSQTGRADFTQVVTSPPKDGQVARTKTSSGTFEFQRPGRFRFVYKKPFEQTIVADGQTLWLYDADLNQVTQRAQAQALGSTPAALLASAPDLSALRADFTLEAAPDQDGLQWVLARPKAKDGQLQSVRVGFAGEQLAALDILDSFGQRSAIRFTGMQSNAALPAATFQFKPPQGADVVKQ</sequence>
<comment type="subunit">
    <text evidence="3 10">Monomer.</text>
</comment>
<dbReference type="RefSeq" id="WP_094098486.1">
    <property type="nucleotide sequence ID" value="NZ_CP021361.1"/>
</dbReference>
<dbReference type="InterPro" id="IPR029046">
    <property type="entry name" value="LolA/LolB/LppX"/>
</dbReference>
<keyword evidence="7 10" id="KW-0574">Periplasm</keyword>
<evidence type="ECO:0000313" key="12">
    <source>
        <dbReference type="Proteomes" id="UP000194432"/>
    </source>
</evidence>
<dbReference type="Gene3D" id="2.50.20.10">
    <property type="entry name" value="Lipoprotein localisation LolA/LolB/LppX"/>
    <property type="match status" value="1"/>
</dbReference>
<protein>
    <recommendedName>
        <fullName evidence="4 10">Outer-membrane lipoprotein carrier protein</fullName>
    </recommendedName>
</protein>
<evidence type="ECO:0000256" key="4">
    <source>
        <dbReference type="ARBA" id="ARBA00014035"/>
    </source>
</evidence>
<keyword evidence="11" id="KW-0449">Lipoprotein</keyword>
<keyword evidence="12" id="KW-1185">Reference proteome</keyword>
<comment type="function">
    <text evidence="10">Participates in the translocation of lipoproteins from the inner membrane to the outer membrane. Only forms a complex with a lipoprotein if the residue after the N-terminal Cys is not an aspartate (The Asp acts as a targeting signal to indicate that the lipoprotein should stay in the inner membrane).</text>
</comment>
<dbReference type="GO" id="GO:0042597">
    <property type="term" value="C:periplasmic space"/>
    <property type="evidence" value="ECO:0007669"/>
    <property type="project" value="UniProtKB-SubCell"/>
</dbReference>
<dbReference type="AlphaFoldDB" id="A0A240U5L1"/>
<evidence type="ECO:0000313" key="11">
    <source>
        <dbReference type="EMBL" id="ART52683.1"/>
    </source>
</evidence>
<organism evidence="11 12">
    <name type="scientific">Acidovorax carolinensis</name>
    <dbReference type="NCBI Taxonomy" id="553814"/>
    <lineage>
        <taxon>Bacteria</taxon>
        <taxon>Pseudomonadati</taxon>
        <taxon>Pseudomonadota</taxon>
        <taxon>Betaproteobacteria</taxon>
        <taxon>Burkholderiales</taxon>
        <taxon>Comamonadaceae</taxon>
        <taxon>Acidovorax</taxon>
    </lineage>
</organism>
<evidence type="ECO:0000256" key="5">
    <source>
        <dbReference type="ARBA" id="ARBA00022448"/>
    </source>
</evidence>
<dbReference type="CDD" id="cd16325">
    <property type="entry name" value="LolA"/>
    <property type="match status" value="1"/>
</dbReference>
<dbReference type="InterPro" id="IPR004564">
    <property type="entry name" value="OM_lipoprot_carrier_LolA-like"/>
</dbReference>
<dbReference type="Proteomes" id="UP000194432">
    <property type="component" value="Chromosome 1"/>
</dbReference>
<dbReference type="GO" id="GO:0044874">
    <property type="term" value="P:lipoprotein localization to outer membrane"/>
    <property type="evidence" value="ECO:0007669"/>
    <property type="project" value="UniProtKB-UniRule"/>
</dbReference>
<dbReference type="PANTHER" id="PTHR35869:SF1">
    <property type="entry name" value="OUTER-MEMBRANE LIPOPROTEIN CARRIER PROTEIN"/>
    <property type="match status" value="1"/>
</dbReference>
<dbReference type="KEGG" id="acin:CBP34_14830"/>
<dbReference type="PANTHER" id="PTHR35869">
    <property type="entry name" value="OUTER-MEMBRANE LIPOPROTEIN CARRIER PROTEIN"/>
    <property type="match status" value="1"/>
</dbReference>
<keyword evidence="8 10" id="KW-0653">Protein transport</keyword>
<evidence type="ECO:0000256" key="7">
    <source>
        <dbReference type="ARBA" id="ARBA00022764"/>
    </source>
</evidence>
<dbReference type="HAMAP" id="MF_00240">
    <property type="entry name" value="LolA"/>
    <property type="match status" value="1"/>
</dbReference>
<comment type="subcellular location">
    <subcellularLocation>
        <location evidence="1 10">Periplasm</location>
    </subcellularLocation>
</comment>
<dbReference type="SUPFAM" id="SSF89392">
    <property type="entry name" value="Prokaryotic lipoproteins and lipoprotein localization factors"/>
    <property type="match status" value="1"/>
</dbReference>
<dbReference type="InterPro" id="IPR018323">
    <property type="entry name" value="OM_lipoprot_carrier_LolA_Pbac"/>
</dbReference>
<comment type="similarity">
    <text evidence="2 10">Belongs to the LolA family.</text>
</comment>
<reference evidence="11 12" key="1">
    <citation type="submission" date="2017-05" db="EMBL/GenBank/DDBJ databases">
        <title>Polyphasic characterization of four soil-derived phenanthrene-degrading Acidovorax strains and proposal of Acidovorax phenanthrenivorans sp. nov.</title>
        <authorList>
            <person name="Singleton D.R."/>
            <person name="Lee J."/>
            <person name="Dickey A.N."/>
            <person name="Stroud A."/>
            <person name="Scholl E.H."/>
            <person name="Wright F.A."/>
            <person name="Aitken M.D."/>
        </authorList>
    </citation>
    <scope>NUCLEOTIDE SEQUENCE [LARGE SCALE GENOMIC DNA]</scope>
    <source>
        <strain evidence="11">NA3</strain>
    </source>
</reference>
<evidence type="ECO:0000256" key="10">
    <source>
        <dbReference type="HAMAP-Rule" id="MF_00240"/>
    </source>
</evidence>
<proteinExistence type="inferred from homology"/>
<name>A0A240U5L1_9BURK</name>
<evidence type="ECO:0000256" key="8">
    <source>
        <dbReference type="ARBA" id="ARBA00022927"/>
    </source>
</evidence>
<dbReference type="GO" id="GO:0042953">
    <property type="term" value="P:lipoprotein transport"/>
    <property type="evidence" value="ECO:0007669"/>
    <property type="project" value="InterPro"/>
</dbReference>
<accession>A0A240U5L1</accession>
<evidence type="ECO:0000256" key="1">
    <source>
        <dbReference type="ARBA" id="ARBA00004418"/>
    </source>
</evidence>
<evidence type="ECO:0000256" key="9">
    <source>
        <dbReference type="ARBA" id="ARBA00023186"/>
    </source>
</evidence>
<dbReference type="EMBL" id="CP021361">
    <property type="protein sequence ID" value="ART52683.1"/>
    <property type="molecule type" value="Genomic_DNA"/>
</dbReference>
<keyword evidence="6" id="KW-0732">Signal</keyword>
<evidence type="ECO:0000256" key="2">
    <source>
        <dbReference type="ARBA" id="ARBA00007615"/>
    </source>
</evidence>
<keyword evidence="9 10" id="KW-0143">Chaperone</keyword>